<name>A0A9N9C1S0_9GLOM</name>
<proteinExistence type="predicted"/>
<feature type="non-terminal residue" evidence="1">
    <location>
        <position position="82"/>
    </location>
</feature>
<dbReference type="Proteomes" id="UP000789570">
    <property type="component" value="Unassembled WGS sequence"/>
</dbReference>
<sequence length="82" mass="9631">LSPSSTVILKIETSTASEHVELLQYCDLIDFFDILYSYEKYLEDHAPKRFKRHNGFEALQKLLEEHNNDENIANNDISVLFR</sequence>
<evidence type="ECO:0000313" key="2">
    <source>
        <dbReference type="Proteomes" id="UP000789570"/>
    </source>
</evidence>
<protein>
    <submittedName>
        <fullName evidence="1">9962_t:CDS:1</fullName>
    </submittedName>
</protein>
<evidence type="ECO:0000313" key="1">
    <source>
        <dbReference type="EMBL" id="CAG8585766.1"/>
    </source>
</evidence>
<keyword evidence="2" id="KW-1185">Reference proteome</keyword>
<comment type="caution">
    <text evidence="1">The sequence shown here is derived from an EMBL/GenBank/DDBJ whole genome shotgun (WGS) entry which is preliminary data.</text>
</comment>
<organism evidence="1 2">
    <name type="scientific">Funneliformis caledonium</name>
    <dbReference type="NCBI Taxonomy" id="1117310"/>
    <lineage>
        <taxon>Eukaryota</taxon>
        <taxon>Fungi</taxon>
        <taxon>Fungi incertae sedis</taxon>
        <taxon>Mucoromycota</taxon>
        <taxon>Glomeromycotina</taxon>
        <taxon>Glomeromycetes</taxon>
        <taxon>Glomerales</taxon>
        <taxon>Glomeraceae</taxon>
        <taxon>Funneliformis</taxon>
    </lineage>
</organism>
<gene>
    <name evidence="1" type="ORF">FCALED_LOCUS7830</name>
</gene>
<accession>A0A9N9C1S0</accession>
<reference evidence="1" key="1">
    <citation type="submission" date="2021-06" db="EMBL/GenBank/DDBJ databases">
        <authorList>
            <person name="Kallberg Y."/>
            <person name="Tangrot J."/>
            <person name="Rosling A."/>
        </authorList>
    </citation>
    <scope>NUCLEOTIDE SEQUENCE</scope>
    <source>
        <strain evidence="1">UK204</strain>
    </source>
</reference>
<dbReference type="EMBL" id="CAJVPQ010002155">
    <property type="protein sequence ID" value="CAG8585766.1"/>
    <property type="molecule type" value="Genomic_DNA"/>
</dbReference>
<dbReference type="AlphaFoldDB" id="A0A9N9C1S0"/>